<protein>
    <submittedName>
        <fullName evidence="1">Uncharacterized protein</fullName>
    </submittedName>
</protein>
<proteinExistence type="predicted"/>
<evidence type="ECO:0000313" key="1">
    <source>
        <dbReference type="EMBL" id="SHJ09194.1"/>
    </source>
</evidence>
<reference evidence="2" key="1">
    <citation type="submission" date="2016-11" db="EMBL/GenBank/DDBJ databases">
        <authorList>
            <person name="Varghese N."/>
            <person name="Submissions S."/>
        </authorList>
    </citation>
    <scope>NUCLEOTIDE SEQUENCE [LARGE SCALE GENOMIC DNA]</scope>
    <source>
        <strain evidence="2">DSM 26349</strain>
    </source>
</reference>
<dbReference type="EMBL" id="FQYV01000009">
    <property type="protein sequence ID" value="SHJ09194.1"/>
    <property type="molecule type" value="Genomic_DNA"/>
</dbReference>
<dbReference type="Proteomes" id="UP000184172">
    <property type="component" value="Unassembled WGS sequence"/>
</dbReference>
<accession>A0A1M6GGV1</accession>
<dbReference type="AlphaFoldDB" id="A0A1M6GGV1"/>
<keyword evidence="2" id="KW-1185">Reference proteome</keyword>
<name>A0A1M6GGV1_9FLAO</name>
<sequence>MINDFDCRLLEVAGWRLQVGGCRLGIEIENEIEIQIPSFIINIR</sequence>
<organism evidence="1 2">
    <name type="scientific">Aequorivita viscosa</name>
    <dbReference type="NCBI Taxonomy" id="797419"/>
    <lineage>
        <taxon>Bacteria</taxon>
        <taxon>Pseudomonadati</taxon>
        <taxon>Bacteroidota</taxon>
        <taxon>Flavobacteriia</taxon>
        <taxon>Flavobacteriales</taxon>
        <taxon>Flavobacteriaceae</taxon>
        <taxon>Aequorivita</taxon>
    </lineage>
</organism>
<gene>
    <name evidence="1" type="ORF">SAMN04487908_10980</name>
</gene>
<dbReference type="RefSeq" id="WP_262481103.1">
    <property type="nucleotide sequence ID" value="NZ_FNNS01000011.1"/>
</dbReference>
<evidence type="ECO:0000313" key="2">
    <source>
        <dbReference type="Proteomes" id="UP000184172"/>
    </source>
</evidence>